<comment type="caution">
    <text evidence="2">The sequence shown here is derived from an EMBL/GenBank/DDBJ whole genome shotgun (WGS) entry which is preliminary data.</text>
</comment>
<keyword evidence="3" id="KW-1185">Reference proteome</keyword>
<organism evidence="2 3">
    <name type="scientific">Macrosiphum euphorbiae</name>
    <name type="common">potato aphid</name>
    <dbReference type="NCBI Taxonomy" id="13131"/>
    <lineage>
        <taxon>Eukaryota</taxon>
        <taxon>Metazoa</taxon>
        <taxon>Ecdysozoa</taxon>
        <taxon>Arthropoda</taxon>
        <taxon>Hexapoda</taxon>
        <taxon>Insecta</taxon>
        <taxon>Pterygota</taxon>
        <taxon>Neoptera</taxon>
        <taxon>Paraneoptera</taxon>
        <taxon>Hemiptera</taxon>
        <taxon>Sternorrhyncha</taxon>
        <taxon>Aphidomorpha</taxon>
        <taxon>Aphidoidea</taxon>
        <taxon>Aphididae</taxon>
        <taxon>Macrosiphini</taxon>
        <taxon>Macrosiphum</taxon>
    </lineage>
</organism>
<evidence type="ECO:0000313" key="3">
    <source>
        <dbReference type="Proteomes" id="UP001160148"/>
    </source>
</evidence>
<gene>
    <name evidence="2" type="ORF">MEUPH1_LOCUS12376</name>
</gene>
<name>A0AAV0WLE7_9HEMI</name>
<dbReference type="EMBL" id="CARXXK010000002">
    <property type="protein sequence ID" value="CAI6356665.1"/>
    <property type="molecule type" value="Genomic_DNA"/>
</dbReference>
<dbReference type="Proteomes" id="UP001160148">
    <property type="component" value="Unassembled WGS sequence"/>
</dbReference>
<proteinExistence type="predicted"/>
<dbReference type="AlphaFoldDB" id="A0AAV0WLE7"/>
<evidence type="ECO:0000256" key="1">
    <source>
        <dbReference type="SAM" id="Coils"/>
    </source>
</evidence>
<feature type="coiled-coil region" evidence="1">
    <location>
        <begin position="81"/>
        <end position="192"/>
    </location>
</feature>
<reference evidence="2 3" key="1">
    <citation type="submission" date="2023-01" db="EMBL/GenBank/DDBJ databases">
        <authorList>
            <person name="Whitehead M."/>
        </authorList>
    </citation>
    <scope>NUCLEOTIDE SEQUENCE [LARGE SCALE GENOMIC DNA]</scope>
</reference>
<feature type="coiled-coil region" evidence="1">
    <location>
        <begin position="306"/>
        <end position="365"/>
    </location>
</feature>
<feature type="coiled-coil region" evidence="1">
    <location>
        <begin position="232"/>
        <end position="259"/>
    </location>
</feature>
<accession>A0AAV0WLE7</accession>
<keyword evidence="1" id="KW-0175">Coiled coil</keyword>
<sequence length="403" mass="47248">MSNTSQIENKIEETENYNDELEYQLCDYEDVVAQTNYLRSELTKGQAMLNSIKFEKSNILNELLCETKELNCKYNMQEGHLIDIQEESNSLQCENEQILNKLDDYQTKLEKLNCISSTLLEDKQILEKKLSEAMEITNKLQDKQQLLQSEVQDMEQDIICMQKALTEKITQITEMEKKNNTEQDRYECLQSSICELKMKSENISKTLQAEMTEIRCKFNEKSNELCMLKLKLNDKQTELLEQKNRAIQLKEELNCFQVEHCKEKCKIDKEIEKLKVEVKSTASNLKCINSKLCDAQMETTKLNCQLKDHNESIKQLEPVKEKLQQEVKKIKEATESTVEMIKTQLEKYDKDKQNFERKLESKHQEQCELKKLGKHQTEQLTKLKKKLSDVKCNMAAKCVPNCT</sequence>
<protein>
    <submittedName>
        <fullName evidence="2">Uncharacterized protein</fullName>
    </submittedName>
</protein>
<evidence type="ECO:0000313" key="2">
    <source>
        <dbReference type="EMBL" id="CAI6356665.1"/>
    </source>
</evidence>